<dbReference type="PATRIC" id="fig|595434.4.peg.2292"/>
<keyword evidence="2" id="KW-1185">Reference proteome</keyword>
<comment type="caution">
    <text evidence="1">The sequence shown here is derived from an EMBL/GenBank/DDBJ whole genome shotgun (WGS) entry which is preliminary data.</text>
</comment>
<dbReference type="AlphaFoldDB" id="A0A0J1BGU9"/>
<evidence type="ECO:0000313" key="2">
    <source>
        <dbReference type="Proteomes" id="UP000036367"/>
    </source>
</evidence>
<dbReference type="STRING" id="595434.RISK_002402"/>
<organism evidence="1 2">
    <name type="scientific">Rhodopirellula islandica</name>
    <dbReference type="NCBI Taxonomy" id="595434"/>
    <lineage>
        <taxon>Bacteria</taxon>
        <taxon>Pseudomonadati</taxon>
        <taxon>Planctomycetota</taxon>
        <taxon>Planctomycetia</taxon>
        <taxon>Pirellulales</taxon>
        <taxon>Pirellulaceae</taxon>
        <taxon>Rhodopirellula</taxon>
    </lineage>
</organism>
<accession>A0A0J1BGU9</accession>
<proteinExistence type="predicted"/>
<reference evidence="1" key="1">
    <citation type="submission" date="2015-05" db="EMBL/GenBank/DDBJ databases">
        <title>Permanent draft genome of Rhodopirellula islandicus K833.</title>
        <authorList>
            <person name="Kizina J."/>
            <person name="Richter M."/>
            <person name="Glockner F.O."/>
            <person name="Harder J."/>
        </authorList>
    </citation>
    <scope>NUCLEOTIDE SEQUENCE [LARGE SCALE GENOMIC DNA]</scope>
    <source>
        <strain evidence="1">K833</strain>
    </source>
</reference>
<gene>
    <name evidence="1" type="ORF">RISK_002402</name>
</gene>
<dbReference type="Proteomes" id="UP000036367">
    <property type="component" value="Unassembled WGS sequence"/>
</dbReference>
<dbReference type="EMBL" id="LECT01000017">
    <property type="protein sequence ID" value="KLU05770.1"/>
    <property type="molecule type" value="Genomic_DNA"/>
</dbReference>
<protein>
    <submittedName>
        <fullName evidence="1">Uncharacterized protein</fullName>
    </submittedName>
</protein>
<sequence length="94" mass="10763">MALQWMDGREIVTRDELVECRMSGAVDAKSSLLDRRRLLLFVDTEHQDECGKTEQGGVRRNEITRILLSEEDWRLAVQQAGGWESATATVGWER</sequence>
<evidence type="ECO:0000313" key="1">
    <source>
        <dbReference type="EMBL" id="KLU05770.1"/>
    </source>
</evidence>
<name>A0A0J1BGU9_RHOIS</name>
<dbReference type="RefSeq" id="WP_150122544.1">
    <property type="nucleotide sequence ID" value="NZ_LECT01000017.1"/>
</dbReference>